<feature type="compositionally biased region" description="Basic residues" evidence="1">
    <location>
        <begin position="37"/>
        <end position="46"/>
    </location>
</feature>
<dbReference type="Proteomes" id="UP001595455">
    <property type="component" value="Unassembled WGS sequence"/>
</dbReference>
<feature type="compositionally biased region" description="Polar residues" evidence="1">
    <location>
        <begin position="207"/>
        <end position="219"/>
    </location>
</feature>
<dbReference type="OrthoDB" id="6713201at2"/>
<accession>A0A371YUT5</accession>
<comment type="caution">
    <text evidence="3">The sequence shown here is derived from an EMBL/GenBank/DDBJ whole genome shotgun (WGS) entry which is preliminary data.</text>
</comment>
<dbReference type="NCBIfam" id="TIGR03504">
    <property type="entry name" value="FimV_Cterm"/>
    <property type="match status" value="1"/>
</dbReference>
<reference evidence="2" key="1">
    <citation type="journal article" date="2014" name="Int. J. Syst. Evol. Microbiol.">
        <title>Complete genome of a new Firmicutes species belonging to the dominant human colonic microbiota ('Ruminococcus bicirculans') reveals two chromosomes and a selective capacity to utilize plant glucans.</title>
        <authorList>
            <consortium name="NISC Comparative Sequencing Program"/>
            <person name="Wegmann U."/>
            <person name="Louis P."/>
            <person name="Goesmann A."/>
            <person name="Henrissat B."/>
            <person name="Duncan S.H."/>
            <person name="Flint H.J."/>
        </authorList>
    </citation>
    <scope>NUCLEOTIDE SEQUENCE</scope>
    <source>
        <strain evidence="2">KCTC 62575</strain>
    </source>
</reference>
<evidence type="ECO:0000313" key="3">
    <source>
        <dbReference type="EMBL" id="RFC85236.1"/>
    </source>
</evidence>
<keyword evidence="5" id="KW-1185">Reference proteome</keyword>
<feature type="region of interest" description="Disordered" evidence="1">
    <location>
        <begin position="24"/>
        <end position="59"/>
    </location>
</feature>
<reference evidence="2" key="4">
    <citation type="submission" date="2024-09" db="EMBL/GenBank/DDBJ databases">
        <authorList>
            <person name="Sun Q."/>
            <person name="Mori K."/>
        </authorList>
    </citation>
    <scope>NUCLEOTIDE SEQUENCE</scope>
    <source>
        <strain evidence="2">KCTC 62575</strain>
    </source>
</reference>
<protein>
    <submittedName>
        <fullName evidence="2">FimV/HubP family polar landmark protein</fullName>
    </submittedName>
</protein>
<evidence type="ECO:0000256" key="1">
    <source>
        <dbReference type="SAM" id="MobiDB-lite"/>
    </source>
</evidence>
<gene>
    <name evidence="2" type="ORF">ACFODO_01955</name>
    <name evidence="3" type="ORF">C9E89_002300</name>
</gene>
<feature type="compositionally biased region" description="Polar residues" evidence="1">
    <location>
        <begin position="333"/>
        <end position="352"/>
    </location>
</feature>
<reference evidence="5" key="3">
    <citation type="journal article" date="2019" name="Int. J. Syst. Evol. Microbiol.">
        <title>The Global Catalogue of Microorganisms (GCM) 10K type strain sequencing project: providing services to taxonomists for standard genome sequencing and annotation.</title>
        <authorList>
            <consortium name="The Broad Institute Genomics Platform"/>
            <consortium name="The Broad Institute Genome Sequencing Center for Infectious Disease"/>
            <person name="Wu L."/>
            <person name="Ma J."/>
        </authorList>
    </citation>
    <scope>NUCLEOTIDE SEQUENCE [LARGE SCALE GENOMIC DNA]</scope>
    <source>
        <strain evidence="5">KCTC 62575</strain>
    </source>
</reference>
<feature type="region of interest" description="Disordered" evidence="1">
    <location>
        <begin position="207"/>
        <end position="257"/>
    </location>
</feature>
<dbReference type="Proteomes" id="UP000240957">
    <property type="component" value="Unassembled WGS sequence"/>
</dbReference>
<dbReference type="AlphaFoldDB" id="A0A371YUT5"/>
<dbReference type="Gene3D" id="1.20.58.2200">
    <property type="match status" value="1"/>
</dbReference>
<feature type="region of interest" description="Disordered" evidence="1">
    <location>
        <begin position="333"/>
        <end position="355"/>
    </location>
</feature>
<dbReference type="InterPro" id="IPR038440">
    <property type="entry name" value="FimV_C_sf"/>
</dbReference>
<dbReference type="RefSeq" id="WP_107006832.1">
    <property type="nucleotide sequence ID" value="NZ_JBHRSF010000005.1"/>
</dbReference>
<evidence type="ECO:0000313" key="4">
    <source>
        <dbReference type="Proteomes" id="UP000240957"/>
    </source>
</evidence>
<name>A0A371YUT5_9GAMM</name>
<evidence type="ECO:0000313" key="5">
    <source>
        <dbReference type="Proteomes" id="UP001595455"/>
    </source>
</evidence>
<reference evidence="3 4" key="2">
    <citation type="submission" date="2018-08" db="EMBL/GenBank/DDBJ databases">
        <title>The draft genome of Acinetobacter sichuanensis strain WCHAc060041.</title>
        <authorList>
            <person name="Qin J."/>
            <person name="Feng Y."/>
            <person name="Zong Z."/>
        </authorList>
    </citation>
    <scope>NUCLEOTIDE SEQUENCE [LARGE SCALE GENOMIC DNA]</scope>
    <source>
        <strain evidence="3 4">WCHAc060041</strain>
    </source>
</reference>
<organism evidence="3 4">
    <name type="scientific">Acinetobacter sichuanensis</name>
    <dbReference type="NCBI Taxonomy" id="2136183"/>
    <lineage>
        <taxon>Bacteria</taxon>
        <taxon>Pseudomonadati</taxon>
        <taxon>Pseudomonadota</taxon>
        <taxon>Gammaproteobacteria</taxon>
        <taxon>Moraxellales</taxon>
        <taxon>Moraxellaceae</taxon>
        <taxon>Acinetobacter</taxon>
    </lineage>
</organism>
<proteinExistence type="predicted"/>
<dbReference type="InterPro" id="IPR020011">
    <property type="entry name" value="FimV_C"/>
</dbReference>
<sequence length="491" mass="53471">MLLYIIPFVLLLVVAIVLKKRESSNNDAGTGKTNKATNKKTAKKNVAKTARSSQRQSTEVVETPVVAQEKFVEISSDLKQKIENLIKEKNYSAAEAQINLALNQDNRQHSLYLYLLDIHLAQKDDFAVNQLIQFIGSLGLDDILKQAEEKRALVSTQKIDAIEFEPSTTPVIPATAAPIEKSPVSSDAFDSLVDVKTQTNNSFDLLQNEYSPSTKTEATPSLDLDFTAPSETPTTPVPDLDFAPSPAPTTLDFTPSSAPTIEVAQPTEASTEVADLDFTLAPVEKKDSAEQSTAHEALDFSFGLDTTTPSTPEPVTENTVTTDSAPLEFSFDLSPQTTPTPVAEASPQTPDHSPTEMLTEFKMDFDAPTQEAPSVEASSPTLEFKLDNTDLEDKPNFSFDAAEPSPVELAPQTIETLHTTDTLSFSTDDPLTQAFPKLLEVNELALNLDLAEQYIDLGAYASAREILSQNADQFSPAQREQSQSLLNRIAS</sequence>
<dbReference type="EMBL" id="PYIX02000002">
    <property type="protein sequence ID" value="RFC85236.1"/>
    <property type="molecule type" value="Genomic_DNA"/>
</dbReference>
<evidence type="ECO:0000313" key="2">
    <source>
        <dbReference type="EMBL" id="MFC2994050.1"/>
    </source>
</evidence>
<dbReference type="EMBL" id="JBHRSF010000005">
    <property type="protein sequence ID" value="MFC2994050.1"/>
    <property type="molecule type" value="Genomic_DNA"/>
</dbReference>